<proteinExistence type="predicted"/>
<evidence type="ECO:0000256" key="1">
    <source>
        <dbReference type="SAM" id="MobiDB-lite"/>
    </source>
</evidence>
<sequence>MEKYMSSFQRIRSEAVFDAGKSYREKILEDVGGSKIQINNRVFADEKLPSANDIFAEFNFMMAHSGPAAPGNRTARQSGYGQPEFNPSSNLQFVEC</sequence>
<feature type="compositionally biased region" description="Polar residues" evidence="1">
    <location>
        <begin position="74"/>
        <end position="96"/>
    </location>
</feature>
<dbReference type="EMBL" id="CP090895">
    <property type="protein sequence ID" value="ULT85984.1"/>
    <property type="molecule type" value="Genomic_DNA"/>
</dbReference>
<protein>
    <submittedName>
        <fullName evidence="2">Uncharacterized protein</fullName>
    </submittedName>
</protein>
<organism evidence="2 3">
    <name type="scientific">Caenorhabditis briggsae</name>
    <dbReference type="NCBI Taxonomy" id="6238"/>
    <lineage>
        <taxon>Eukaryota</taxon>
        <taxon>Metazoa</taxon>
        <taxon>Ecdysozoa</taxon>
        <taxon>Nematoda</taxon>
        <taxon>Chromadorea</taxon>
        <taxon>Rhabditida</taxon>
        <taxon>Rhabditina</taxon>
        <taxon>Rhabditomorpha</taxon>
        <taxon>Rhabditoidea</taxon>
        <taxon>Rhabditidae</taxon>
        <taxon>Peloderinae</taxon>
        <taxon>Caenorhabditis</taxon>
    </lineage>
</organism>
<evidence type="ECO:0000313" key="3">
    <source>
        <dbReference type="Proteomes" id="UP000827892"/>
    </source>
</evidence>
<dbReference type="AlphaFoldDB" id="A0AAE9A012"/>
<feature type="region of interest" description="Disordered" evidence="1">
    <location>
        <begin position="67"/>
        <end position="96"/>
    </location>
</feature>
<reference evidence="2 3" key="1">
    <citation type="submission" date="2022-02" db="EMBL/GenBank/DDBJ databases">
        <title>Chromosome-level reference genomes for two strains of Caenorhabditis briggsae: an improved platform for comparative genomics.</title>
        <authorList>
            <person name="Stevens L."/>
            <person name="Andersen E.C."/>
        </authorList>
    </citation>
    <scope>NUCLEOTIDE SEQUENCE [LARGE SCALE GENOMIC DNA]</scope>
    <source>
        <strain evidence="2">QX1410_ONT</strain>
        <tissue evidence="2">Whole-organism</tissue>
    </source>
</reference>
<evidence type="ECO:0000313" key="2">
    <source>
        <dbReference type="EMBL" id="ULT85984.1"/>
    </source>
</evidence>
<accession>A0AAE9A012</accession>
<dbReference type="Proteomes" id="UP000827892">
    <property type="component" value="Chromosome V"/>
</dbReference>
<gene>
    <name evidence="2" type="ORF">L3Y34_005988</name>
</gene>
<name>A0AAE9A012_CAEBR</name>